<keyword evidence="7" id="KW-0418">Kinase</keyword>
<evidence type="ECO:0000256" key="3">
    <source>
        <dbReference type="ARBA" id="ARBA00022833"/>
    </source>
</evidence>
<dbReference type="Proteomes" id="UP000036403">
    <property type="component" value="Unassembled WGS sequence"/>
</dbReference>
<evidence type="ECO:0000259" key="6">
    <source>
        <dbReference type="PROSITE" id="PS50950"/>
    </source>
</evidence>
<accession>A0A0J7K2X0</accession>
<dbReference type="GO" id="GO:0008270">
    <property type="term" value="F:zinc ion binding"/>
    <property type="evidence" value="ECO:0007669"/>
    <property type="project" value="UniProtKB-KW"/>
</dbReference>
<keyword evidence="2 5" id="KW-0863">Zinc-finger</keyword>
<dbReference type="PANTHER" id="PTHR46600">
    <property type="entry name" value="THAP DOMAIN-CONTAINING"/>
    <property type="match status" value="1"/>
</dbReference>
<dbReference type="PANTHER" id="PTHR46600:SF11">
    <property type="entry name" value="THAP DOMAIN-CONTAINING PROTEIN 10"/>
    <property type="match status" value="1"/>
</dbReference>
<dbReference type="SUPFAM" id="SSF57716">
    <property type="entry name" value="Glucocorticoid receptor-like (DNA-binding domain)"/>
    <property type="match status" value="1"/>
</dbReference>
<dbReference type="GO" id="GO:0016301">
    <property type="term" value="F:kinase activity"/>
    <property type="evidence" value="ECO:0007669"/>
    <property type="project" value="UniProtKB-KW"/>
</dbReference>
<organism evidence="7 8">
    <name type="scientific">Lasius niger</name>
    <name type="common">Black garden ant</name>
    <dbReference type="NCBI Taxonomy" id="67767"/>
    <lineage>
        <taxon>Eukaryota</taxon>
        <taxon>Metazoa</taxon>
        <taxon>Ecdysozoa</taxon>
        <taxon>Arthropoda</taxon>
        <taxon>Hexapoda</taxon>
        <taxon>Insecta</taxon>
        <taxon>Pterygota</taxon>
        <taxon>Neoptera</taxon>
        <taxon>Endopterygota</taxon>
        <taxon>Hymenoptera</taxon>
        <taxon>Apocrita</taxon>
        <taxon>Aculeata</taxon>
        <taxon>Formicoidea</taxon>
        <taxon>Formicidae</taxon>
        <taxon>Formicinae</taxon>
        <taxon>Lasius</taxon>
        <taxon>Lasius</taxon>
    </lineage>
</organism>
<dbReference type="InterPro" id="IPR006612">
    <property type="entry name" value="THAP_Znf"/>
</dbReference>
<keyword evidence="1" id="KW-0479">Metal-binding</keyword>
<evidence type="ECO:0000256" key="2">
    <source>
        <dbReference type="ARBA" id="ARBA00022771"/>
    </source>
</evidence>
<reference evidence="7 8" key="1">
    <citation type="submission" date="2015-04" db="EMBL/GenBank/DDBJ databases">
        <title>Lasius niger genome sequencing.</title>
        <authorList>
            <person name="Konorov E.A."/>
            <person name="Nikitin M.A."/>
            <person name="Kirill M.V."/>
            <person name="Chang P."/>
        </authorList>
    </citation>
    <scope>NUCLEOTIDE SEQUENCE [LARGE SCALE GENOMIC DNA]</scope>
    <source>
        <tissue evidence="7">Whole</tissue>
    </source>
</reference>
<dbReference type="GO" id="GO:0043565">
    <property type="term" value="F:sequence-specific DNA binding"/>
    <property type="evidence" value="ECO:0007669"/>
    <property type="project" value="InterPro"/>
</dbReference>
<dbReference type="EMBL" id="LBMM01015504">
    <property type="protein sequence ID" value="KMQ84778.1"/>
    <property type="molecule type" value="Genomic_DNA"/>
</dbReference>
<dbReference type="InterPro" id="IPR038441">
    <property type="entry name" value="THAP_Znf_sf"/>
</dbReference>
<evidence type="ECO:0000256" key="5">
    <source>
        <dbReference type="PROSITE-ProRule" id="PRU00309"/>
    </source>
</evidence>
<evidence type="ECO:0000256" key="1">
    <source>
        <dbReference type="ARBA" id="ARBA00022723"/>
    </source>
</evidence>
<evidence type="ECO:0000313" key="8">
    <source>
        <dbReference type="Proteomes" id="UP000036403"/>
    </source>
</evidence>
<dbReference type="PaxDb" id="67767-A0A0J7K2X0"/>
<keyword evidence="3" id="KW-0862">Zinc</keyword>
<keyword evidence="7" id="KW-0808">Transferase</keyword>
<dbReference type="PROSITE" id="PS50950">
    <property type="entry name" value="ZF_THAP"/>
    <property type="match status" value="1"/>
</dbReference>
<keyword evidence="4 5" id="KW-0238">DNA-binding</keyword>
<name>A0A0J7K2X0_LASNI</name>
<evidence type="ECO:0000256" key="4">
    <source>
        <dbReference type="ARBA" id="ARBA00023125"/>
    </source>
</evidence>
<feature type="domain" description="THAP-type" evidence="6">
    <location>
        <begin position="1"/>
        <end position="76"/>
    </location>
</feature>
<gene>
    <name evidence="7" type="ORF">RF55_17136</name>
</gene>
<dbReference type="Pfam" id="PF05485">
    <property type="entry name" value="THAP"/>
    <property type="match status" value="1"/>
</dbReference>
<dbReference type="InterPro" id="IPR026516">
    <property type="entry name" value="THAP1/10"/>
</dbReference>
<dbReference type="AlphaFoldDB" id="A0A0J7K2X0"/>
<protein>
    <submittedName>
        <fullName evidence="7">52 kDa repressor of the inhibitor of the protein kinase-like isoform x2 protein</fullName>
    </submittedName>
</protein>
<evidence type="ECO:0000313" key="7">
    <source>
        <dbReference type="EMBL" id="KMQ84778.1"/>
    </source>
</evidence>
<dbReference type="OrthoDB" id="6611034at2759"/>
<dbReference type="SMART" id="SM00980">
    <property type="entry name" value="THAP"/>
    <property type="match status" value="1"/>
</dbReference>
<dbReference type="Gene3D" id="6.20.210.20">
    <property type="entry name" value="THAP domain"/>
    <property type="match status" value="1"/>
</dbReference>
<keyword evidence="8" id="KW-1185">Reference proteome</keyword>
<comment type="caution">
    <text evidence="7">The sequence shown here is derived from an EMBL/GenBank/DDBJ whole genome shotgun (WGS) entry which is preliminary data.</text>
</comment>
<dbReference type="SMART" id="SM00692">
    <property type="entry name" value="DM3"/>
    <property type="match status" value="1"/>
</dbReference>
<sequence>MPSCCAENCRNRAEQGFRLFRFPADQERKEIWIEQCAKNPKGDSRLCEFHFDDSQFENKRQDGRRKLKPNAIPTIFINEESINEVLQETESSVGVLPEENVIDQINIQHDNQSVHVSVDTETQTEVYNNVAFNTIQFSNEDRTIRQANEIKYLKNKLAETIKNNNGLTLKFEREKLLRLKHKKTHKI</sequence>
<proteinExistence type="predicted"/>